<dbReference type="CDD" id="cd06170">
    <property type="entry name" value="LuxR_C_like"/>
    <property type="match status" value="1"/>
</dbReference>
<dbReference type="PROSITE" id="PS50110">
    <property type="entry name" value="RESPONSE_REGULATORY"/>
    <property type="match status" value="1"/>
</dbReference>
<dbReference type="PANTHER" id="PTHR43214">
    <property type="entry name" value="TWO-COMPONENT RESPONSE REGULATOR"/>
    <property type="match status" value="1"/>
</dbReference>
<dbReference type="SMART" id="SM00421">
    <property type="entry name" value="HTH_LUXR"/>
    <property type="match status" value="1"/>
</dbReference>
<dbReference type="EMBL" id="VSSQ01000096">
    <property type="protein sequence ID" value="MPL76271.1"/>
    <property type="molecule type" value="Genomic_DNA"/>
</dbReference>
<dbReference type="Pfam" id="PF00072">
    <property type="entry name" value="Response_reg"/>
    <property type="match status" value="1"/>
</dbReference>
<evidence type="ECO:0000259" key="4">
    <source>
        <dbReference type="PROSITE" id="PS50110"/>
    </source>
</evidence>
<gene>
    <name evidence="5" type="primary">nreC_5</name>
    <name evidence="5" type="ORF">SDC9_22116</name>
</gene>
<reference evidence="5" key="1">
    <citation type="submission" date="2019-08" db="EMBL/GenBank/DDBJ databases">
        <authorList>
            <person name="Kucharzyk K."/>
            <person name="Murdoch R.W."/>
            <person name="Higgins S."/>
            <person name="Loffler F."/>
        </authorList>
    </citation>
    <scope>NUCLEOTIDE SEQUENCE</scope>
</reference>
<keyword evidence="1" id="KW-0597">Phosphoprotein</keyword>
<evidence type="ECO:0000256" key="2">
    <source>
        <dbReference type="ARBA" id="ARBA00023125"/>
    </source>
</evidence>
<dbReference type="Gene3D" id="3.40.50.2300">
    <property type="match status" value="1"/>
</dbReference>
<organism evidence="5">
    <name type="scientific">bioreactor metagenome</name>
    <dbReference type="NCBI Taxonomy" id="1076179"/>
    <lineage>
        <taxon>unclassified sequences</taxon>
        <taxon>metagenomes</taxon>
        <taxon>ecological metagenomes</taxon>
    </lineage>
</organism>
<sequence>MEQTRVLLVDDHKLLRSTLRMFLESVDGIEVVGEAGCSADAVKEVLNLKPEIVLMDITLPDCDGVETTAQIIRVLPQTKVIAVTMHPEKLYLMKILEAGGVGYVHKSAADRELLQAIERVRQGEVFISPEGVQVMAGQFTHNVSNPPRDVMVQEGTKDVSPEVLSVRERQVLGLLSRGYSCREIGERLFLSTSTIETYKRRLSEKLHLTDRKELVQYTIRHRIFEDL</sequence>
<dbReference type="InterPro" id="IPR016032">
    <property type="entry name" value="Sig_transdc_resp-reg_C-effctor"/>
</dbReference>
<dbReference type="PANTHER" id="PTHR43214:SF43">
    <property type="entry name" value="TWO-COMPONENT RESPONSE REGULATOR"/>
    <property type="match status" value="1"/>
</dbReference>
<feature type="domain" description="HTH luxR-type" evidence="3">
    <location>
        <begin position="157"/>
        <end position="222"/>
    </location>
</feature>
<evidence type="ECO:0000313" key="5">
    <source>
        <dbReference type="EMBL" id="MPL76271.1"/>
    </source>
</evidence>
<dbReference type="AlphaFoldDB" id="A0A644UBM3"/>
<dbReference type="InterPro" id="IPR039420">
    <property type="entry name" value="WalR-like"/>
</dbReference>
<evidence type="ECO:0000256" key="1">
    <source>
        <dbReference type="ARBA" id="ARBA00022553"/>
    </source>
</evidence>
<dbReference type="SMART" id="SM00448">
    <property type="entry name" value="REC"/>
    <property type="match status" value="1"/>
</dbReference>
<dbReference type="InterPro" id="IPR000792">
    <property type="entry name" value="Tscrpt_reg_LuxR_C"/>
</dbReference>
<feature type="domain" description="Response regulatory" evidence="4">
    <location>
        <begin position="5"/>
        <end position="121"/>
    </location>
</feature>
<accession>A0A644UBM3</accession>
<dbReference type="InterPro" id="IPR058245">
    <property type="entry name" value="NreC/VraR/RcsB-like_REC"/>
</dbReference>
<dbReference type="CDD" id="cd17535">
    <property type="entry name" value="REC_NarL-like"/>
    <property type="match status" value="1"/>
</dbReference>
<dbReference type="GO" id="GO:0006355">
    <property type="term" value="P:regulation of DNA-templated transcription"/>
    <property type="evidence" value="ECO:0007669"/>
    <property type="project" value="InterPro"/>
</dbReference>
<dbReference type="PROSITE" id="PS50043">
    <property type="entry name" value="HTH_LUXR_2"/>
    <property type="match status" value="1"/>
</dbReference>
<dbReference type="SUPFAM" id="SSF52172">
    <property type="entry name" value="CheY-like"/>
    <property type="match status" value="1"/>
</dbReference>
<keyword evidence="2" id="KW-0238">DNA-binding</keyword>
<evidence type="ECO:0000259" key="3">
    <source>
        <dbReference type="PROSITE" id="PS50043"/>
    </source>
</evidence>
<dbReference type="Pfam" id="PF00196">
    <property type="entry name" value="GerE"/>
    <property type="match status" value="1"/>
</dbReference>
<dbReference type="GO" id="GO:0000160">
    <property type="term" value="P:phosphorelay signal transduction system"/>
    <property type="evidence" value="ECO:0007669"/>
    <property type="project" value="InterPro"/>
</dbReference>
<proteinExistence type="predicted"/>
<dbReference type="InterPro" id="IPR011006">
    <property type="entry name" value="CheY-like_superfamily"/>
</dbReference>
<protein>
    <submittedName>
        <fullName evidence="5">Oxygen regulatory protein NreC</fullName>
    </submittedName>
</protein>
<dbReference type="SUPFAM" id="SSF46894">
    <property type="entry name" value="C-terminal effector domain of the bipartite response regulators"/>
    <property type="match status" value="1"/>
</dbReference>
<comment type="caution">
    <text evidence="5">The sequence shown here is derived from an EMBL/GenBank/DDBJ whole genome shotgun (WGS) entry which is preliminary data.</text>
</comment>
<dbReference type="PRINTS" id="PR00038">
    <property type="entry name" value="HTHLUXR"/>
</dbReference>
<dbReference type="InterPro" id="IPR001789">
    <property type="entry name" value="Sig_transdc_resp-reg_receiver"/>
</dbReference>
<dbReference type="GO" id="GO:0003677">
    <property type="term" value="F:DNA binding"/>
    <property type="evidence" value="ECO:0007669"/>
    <property type="project" value="UniProtKB-KW"/>
</dbReference>
<name>A0A644UBM3_9ZZZZ</name>